<dbReference type="InterPro" id="IPR011991">
    <property type="entry name" value="ArsR-like_HTH"/>
</dbReference>
<dbReference type="EMBL" id="VIFK01000021">
    <property type="protein sequence ID" value="TQF00164.1"/>
    <property type="molecule type" value="Genomic_DNA"/>
</dbReference>
<dbReference type="GO" id="GO:0006355">
    <property type="term" value="P:regulation of DNA-templated transcription"/>
    <property type="evidence" value="ECO:0007669"/>
    <property type="project" value="UniProtKB-ARBA"/>
</dbReference>
<dbReference type="SUPFAM" id="SSF46785">
    <property type="entry name" value="Winged helix' DNA-binding domain"/>
    <property type="match status" value="1"/>
</dbReference>
<evidence type="ECO:0000259" key="1">
    <source>
        <dbReference type="Pfam" id="PF18765"/>
    </source>
</evidence>
<accession>A0A540VVJ2</accession>
<protein>
    <submittedName>
        <fullName evidence="2">Transcriptional regulator</fullName>
    </submittedName>
</protein>
<dbReference type="InterPro" id="IPR043519">
    <property type="entry name" value="NT_sf"/>
</dbReference>
<dbReference type="CDD" id="cd05403">
    <property type="entry name" value="NT_KNTase_like"/>
    <property type="match status" value="1"/>
</dbReference>
<evidence type="ECO:0000313" key="3">
    <source>
        <dbReference type="Proteomes" id="UP000315400"/>
    </source>
</evidence>
<dbReference type="AlphaFoldDB" id="A0A540VVJ2"/>
<proteinExistence type="predicted"/>
<comment type="caution">
    <text evidence="2">The sequence shown here is derived from an EMBL/GenBank/DDBJ whole genome shotgun (WGS) entry which is preliminary data.</text>
</comment>
<dbReference type="InterPro" id="IPR036390">
    <property type="entry name" value="WH_DNA-bd_sf"/>
</dbReference>
<sequence length="206" mass="22457">MGTNSAATTGAASSRLADALFTSVQQRVLGLLFGQPSRRYQSAELIRLVDAGQGATHRVVNRLAACGLVRVEMQGRQKYYQANPESPVFEELVGLIRKTVGLIEPLREALVSLQGGVEAAFVYGSVAEGTDGAESDIDLMVVAQQVGYLDLYNALESAEQVLGRPVNPNLMTPEEWRRKVAEPDSFAARIWRGPRLFVIGKHDDLE</sequence>
<feature type="domain" description="Polymerase beta nucleotidyltransferase" evidence="1">
    <location>
        <begin position="115"/>
        <end position="158"/>
    </location>
</feature>
<dbReference type="SUPFAM" id="SSF81301">
    <property type="entry name" value="Nucleotidyltransferase"/>
    <property type="match status" value="1"/>
</dbReference>
<name>A0A540VVJ2_9GAMM</name>
<gene>
    <name evidence="2" type="ORF">FKY71_04785</name>
</gene>
<organism evidence="2 3">
    <name type="scientific">Spiribacter salinus</name>
    <dbReference type="NCBI Taxonomy" id="1335746"/>
    <lineage>
        <taxon>Bacteria</taxon>
        <taxon>Pseudomonadati</taxon>
        <taxon>Pseudomonadota</taxon>
        <taxon>Gammaproteobacteria</taxon>
        <taxon>Chromatiales</taxon>
        <taxon>Ectothiorhodospiraceae</taxon>
        <taxon>Spiribacter</taxon>
    </lineage>
</organism>
<evidence type="ECO:0000313" key="2">
    <source>
        <dbReference type="EMBL" id="TQF00164.1"/>
    </source>
</evidence>
<reference evidence="2 3" key="1">
    <citation type="submission" date="2019-06" db="EMBL/GenBank/DDBJ databases">
        <title>Metagenome assembled Genome of Spiribacter salinus SL48-SHIP from the microbial mat of Salt Lake 48 (Novosibirsk region, Russia).</title>
        <authorList>
            <person name="Shipova A."/>
            <person name="Rozanov A.S."/>
            <person name="Bryanskaya A.V."/>
            <person name="Peltek S.E."/>
        </authorList>
    </citation>
    <scope>NUCLEOTIDE SEQUENCE [LARGE SCALE GENOMIC DNA]</scope>
    <source>
        <strain evidence="2">SL48-SHIP-2</strain>
    </source>
</reference>
<dbReference type="InterPro" id="IPR041633">
    <property type="entry name" value="Polbeta"/>
</dbReference>
<dbReference type="Gene3D" id="3.30.460.10">
    <property type="entry name" value="Beta Polymerase, domain 2"/>
    <property type="match status" value="1"/>
</dbReference>
<dbReference type="Gene3D" id="1.10.10.10">
    <property type="entry name" value="Winged helix-like DNA-binding domain superfamily/Winged helix DNA-binding domain"/>
    <property type="match status" value="1"/>
</dbReference>
<dbReference type="InterPro" id="IPR036388">
    <property type="entry name" value="WH-like_DNA-bd_sf"/>
</dbReference>
<dbReference type="CDD" id="cd00090">
    <property type="entry name" value="HTH_ARSR"/>
    <property type="match status" value="1"/>
</dbReference>
<dbReference type="Pfam" id="PF18765">
    <property type="entry name" value="Polbeta"/>
    <property type="match status" value="1"/>
</dbReference>
<dbReference type="Proteomes" id="UP000315400">
    <property type="component" value="Unassembled WGS sequence"/>
</dbReference>